<reference evidence="3 4" key="1">
    <citation type="submission" date="2012-06" db="EMBL/GenBank/DDBJ databases">
        <title>The complete chromosome of genome of Turneriella parva DSM 21527.</title>
        <authorList>
            <consortium name="US DOE Joint Genome Institute (JGI-PGF)"/>
            <person name="Lucas S."/>
            <person name="Han J."/>
            <person name="Lapidus A."/>
            <person name="Bruce D."/>
            <person name="Goodwin L."/>
            <person name="Pitluck S."/>
            <person name="Peters L."/>
            <person name="Kyrpides N."/>
            <person name="Mavromatis K."/>
            <person name="Ivanova N."/>
            <person name="Mikhailova N."/>
            <person name="Chertkov O."/>
            <person name="Detter J.C."/>
            <person name="Tapia R."/>
            <person name="Han C."/>
            <person name="Land M."/>
            <person name="Hauser L."/>
            <person name="Markowitz V."/>
            <person name="Cheng J.-F."/>
            <person name="Hugenholtz P."/>
            <person name="Woyke T."/>
            <person name="Wu D."/>
            <person name="Gronow S."/>
            <person name="Wellnitz S."/>
            <person name="Brambilla E."/>
            <person name="Klenk H.-P."/>
            <person name="Eisen J.A."/>
        </authorList>
    </citation>
    <scope>NUCLEOTIDE SEQUENCE [LARGE SCALE GENOMIC DNA]</scope>
    <source>
        <strain evidence="4">ATCC BAA-1111 / DSM 21527 / NCTC 11395 / H</strain>
    </source>
</reference>
<dbReference type="HOGENOM" id="CLU_147162_7_0_12"/>
<keyword evidence="4" id="KW-1185">Reference proteome</keyword>
<proteinExistence type="inferred from homology"/>
<dbReference type="InterPro" id="IPR035093">
    <property type="entry name" value="RelE/ParE_toxin_dom_sf"/>
</dbReference>
<dbReference type="EMBL" id="CP002959">
    <property type="protein sequence ID" value="AFM13668.1"/>
    <property type="molecule type" value="Genomic_DNA"/>
</dbReference>
<dbReference type="InterPro" id="IPR007712">
    <property type="entry name" value="RelE/ParE_toxin"/>
</dbReference>
<evidence type="ECO:0000313" key="4">
    <source>
        <dbReference type="Proteomes" id="UP000006048"/>
    </source>
</evidence>
<dbReference type="AlphaFoldDB" id="I4B8R1"/>
<keyword evidence="2" id="KW-1277">Toxin-antitoxin system</keyword>
<evidence type="ECO:0000256" key="2">
    <source>
        <dbReference type="ARBA" id="ARBA00022649"/>
    </source>
</evidence>
<dbReference type="Gene3D" id="3.30.2310.20">
    <property type="entry name" value="RelE-like"/>
    <property type="match status" value="1"/>
</dbReference>
<name>I4B8R1_TURPD</name>
<dbReference type="InterPro" id="IPR051803">
    <property type="entry name" value="TA_system_RelE-like_toxin"/>
</dbReference>
<organism evidence="3 4">
    <name type="scientific">Turneriella parva (strain ATCC BAA-1111 / DSM 21527 / NCTC 11395 / H)</name>
    <name type="common">Leptospira parva</name>
    <dbReference type="NCBI Taxonomy" id="869212"/>
    <lineage>
        <taxon>Bacteria</taxon>
        <taxon>Pseudomonadati</taxon>
        <taxon>Spirochaetota</taxon>
        <taxon>Spirochaetia</taxon>
        <taxon>Leptospirales</taxon>
        <taxon>Leptospiraceae</taxon>
        <taxon>Turneriella</taxon>
    </lineage>
</organism>
<dbReference type="OrthoDB" id="278204at2"/>
<evidence type="ECO:0000313" key="3">
    <source>
        <dbReference type="EMBL" id="AFM13668.1"/>
    </source>
</evidence>
<comment type="similarity">
    <text evidence="1">Belongs to the RelE toxin family.</text>
</comment>
<dbReference type="PANTHER" id="PTHR33755:SF8">
    <property type="entry name" value="TOXIN PARE2"/>
    <property type="match status" value="1"/>
</dbReference>
<accession>I4B8R1</accession>
<dbReference type="Proteomes" id="UP000006048">
    <property type="component" value="Chromosome"/>
</dbReference>
<protein>
    <submittedName>
        <fullName evidence="3">Plasmid stabilization system</fullName>
    </submittedName>
</protein>
<dbReference type="Pfam" id="PF05016">
    <property type="entry name" value="ParE_toxin"/>
    <property type="match status" value="1"/>
</dbReference>
<sequence>MQIIVKPDAEIDIRQANAWYRGINPEIAQRYLLELDAAITFLLKFPLASPICLNTCRQYVMKRFPYLIIYECTDDIIFIHAVFHANRDRTAIVERISQ</sequence>
<evidence type="ECO:0000256" key="1">
    <source>
        <dbReference type="ARBA" id="ARBA00006226"/>
    </source>
</evidence>
<gene>
    <name evidence="3" type="ordered locus">Turpa_3029</name>
</gene>
<dbReference type="PANTHER" id="PTHR33755">
    <property type="entry name" value="TOXIN PARE1-RELATED"/>
    <property type="match status" value="1"/>
</dbReference>
<dbReference type="RefSeq" id="WP_014804169.1">
    <property type="nucleotide sequence ID" value="NC_018020.1"/>
</dbReference>
<dbReference type="KEGG" id="tpx:Turpa_3029"/>
<dbReference type="STRING" id="869212.Turpa_3029"/>